<dbReference type="InParanoid" id="A0A1Y2DQL5"/>
<name>A0A1Y2DQL5_9PEZI</name>
<dbReference type="AlphaFoldDB" id="A0A1Y2DQL5"/>
<dbReference type="OrthoDB" id="444631at2759"/>
<dbReference type="RefSeq" id="XP_040713584.1">
    <property type="nucleotide sequence ID" value="XM_040864135.1"/>
</dbReference>
<gene>
    <name evidence="1" type="ORF">BCR38DRAFT_487260</name>
</gene>
<organism evidence="1 2">
    <name type="scientific">Pseudomassariella vexata</name>
    <dbReference type="NCBI Taxonomy" id="1141098"/>
    <lineage>
        <taxon>Eukaryota</taxon>
        <taxon>Fungi</taxon>
        <taxon>Dikarya</taxon>
        <taxon>Ascomycota</taxon>
        <taxon>Pezizomycotina</taxon>
        <taxon>Sordariomycetes</taxon>
        <taxon>Xylariomycetidae</taxon>
        <taxon>Amphisphaeriales</taxon>
        <taxon>Pseudomassariaceae</taxon>
        <taxon>Pseudomassariella</taxon>
    </lineage>
</organism>
<reference evidence="1 2" key="1">
    <citation type="submission" date="2016-07" db="EMBL/GenBank/DDBJ databases">
        <title>Pervasive Adenine N6-methylation of Active Genes in Fungi.</title>
        <authorList>
            <consortium name="DOE Joint Genome Institute"/>
            <person name="Mondo S.J."/>
            <person name="Dannebaum R.O."/>
            <person name="Kuo R.C."/>
            <person name="Labutti K."/>
            <person name="Haridas S."/>
            <person name="Kuo A."/>
            <person name="Salamov A."/>
            <person name="Ahrendt S.R."/>
            <person name="Lipzen A."/>
            <person name="Sullivan W."/>
            <person name="Andreopoulos W.B."/>
            <person name="Clum A."/>
            <person name="Lindquist E."/>
            <person name="Daum C."/>
            <person name="Ramamoorthy G.K."/>
            <person name="Gryganskyi A."/>
            <person name="Culley D."/>
            <person name="Magnuson J.K."/>
            <person name="James T.Y."/>
            <person name="O'Malley M.A."/>
            <person name="Stajich J.E."/>
            <person name="Spatafora J.W."/>
            <person name="Visel A."/>
            <person name="Grigoriev I.V."/>
        </authorList>
    </citation>
    <scope>NUCLEOTIDE SEQUENCE [LARGE SCALE GENOMIC DNA]</scope>
    <source>
        <strain evidence="1 2">CBS 129021</strain>
    </source>
</reference>
<dbReference type="EMBL" id="MCFJ01000010">
    <property type="protein sequence ID" value="ORY61507.1"/>
    <property type="molecule type" value="Genomic_DNA"/>
</dbReference>
<keyword evidence="2" id="KW-1185">Reference proteome</keyword>
<evidence type="ECO:0000313" key="1">
    <source>
        <dbReference type="EMBL" id="ORY61507.1"/>
    </source>
</evidence>
<accession>A0A1Y2DQL5</accession>
<protein>
    <submittedName>
        <fullName evidence="1">Uncharacterized protein</fullName>
    </submittedName>
</protein>
<dbReference type="GeneID" id="63780347"/>
<evidence type="ECO:0000313" key="2">
    <source>
        <dbReference type="Proteomes" id="UP000193689"/>
    </source>
</evidence>
<sequence>MIILGSQQPCAVPDPQRSADVNQLSRDLNELPVYLLAIVNEFDQYVWCFIEINVGIICAPVCTPRPFFRGHLHTLSDRSTSEPSNGGWATSNKKCRTGDCASIYQLGSRDHQAVGSRNPSRFLEPQDVVIFVGAVDMSEQRIIVGVKRVLAAMVVTHRRDSFRTLTPVVIYSRLDII</sequence>
<proteinExistence type="predicted"/>
<comment type="caution">
    <text evidence="1">The sequence shown here is derived from an EMBL/GenBank/DDBJ whole genome shotgun (WGS) entry which is preliminary data.</text>
</comment>
<dbReference type="Proteomes" id="UP000193689">
    <property type="component" value="Unassembled WGS sequence"/>
</dbReference>